<evidence type="ECO:0000313" key="5">
    <source>
        <dbReference type="EMBL" id="WZK88514.1"/>
    </source>
</evidence>
<sequence>MASFVVTTHLDTIDATDGVTSLREAVQQAETSSGADLIEFDALLAGETITLSLGQLDIAQDVTLDGGLNDVPGADITLQGSGSDRVLNIVSGAVTLTEMTVAGGHADSGGGIAISEDATVILRDSTVRDSTAVTAGGGIRNSGNLTLESSTVSGNTADLGGGGISNSGTLSLTNTTIQGNAARDGGGIYNSDVVSMFHTTITGNTATGFGGGLYTGGTYVSGRADATNTIILGNSAATGSESYGDAFAIRDGTIVSGVVSDVFQSLDANGGGALADNGGPVQTVALKETADNPAIDVGDAITGLDLDATGAPRVIDYFGVDNGGVADSGAVEAQGDFPPVEPGSLTVTTALDVVDPFDNQTSLREALAFADLDPDHSVISFASGVGEAFENDTTIVLDGTPLVSSSSITLSGDFDGDGTADLTLDGNGGYTALESSGDVVSVSAINVTGAGNGLVFNSVETLSLSNLTLYGNDNSGLRLYNCDTATVSNSEMFDNGGAGLSVFSSFGYGGATDLHVNDVVSRNNEGNGLSVHGNFGSGYYPTRATVQLTNVSSLSNGGSGVFAGQVARVYFDGSTLSGNQNGGVFTDRSAYVYLTDSTVSSNVKGGLGGGGAYNLGRLFLMNTTVADNAADGDGGGIHNRGSLTLQNSTVTGNSATQSGGGIYNLPSKTSTLTLSLVLGNSAGTDAEIAGDITQEGQNLVGGDAQQVFAAVGPDGGGVLADNGGPVQTVALNPSVTNPALDLGRQFEGVETDATGAPRAINLPDVDNGGIVDLGAYELQAVSAAPEGGVVIDGLPPVQGRTLVADISSVRDADGIVAGTEGFQWQRDGVDIDGSTGSSHVLTQEDVGSRLSVVYTFTDSLGAHETVTSAPTSAVADVNDAPVGAVVISGTAEQGGTLTADPSGVSDADGINAATLSGQWLRDGVAVAGATATTYALTQADVGAQMSYRFGYTDNAGTAETVTSAATVAVANVNDLPTGAVTISGGTKSGDTLTADTSGVADADGINESTEAGQWLRDGTPIAGATNETYTLTSDDVGRQISVVFTYTDTFGTDESVTSAATGPITPGALNLTGTPGRDVLIGAEGNDTITGLGDNDRLVGNAGNDIINGGDGADTLNGGEGNDTIQGGATDADLRDVVFAGAGDDSVDAGAGNDQVFGQEGNDTIAGGAGVDDLQGQDGDDVITGSAFSDLVFGGAGNDFVNGGFGSDRINGGSGADKFFHAGVEGHGSDWLQDYLSTEGDVLFWGGVPATAGDFQVNLAHTANDAGERSGDDTVQEAFVIYKPTEQIIWALVDGGGQSAINIQIGTDTFDLLI</sequence>
<dbReference type="InterPro" id="IPR011050">
    <property type="entry name" value="Pectin_lyase_fold/virulence"/>
</dbReference>
<evidence type="ECO:0000256" key="3">
    <source>
        <dbReference type="ARBA" id="ARBA00022525"/>
    </source>
</evidence>
<evidence type="ECO:0000256" key="1">
    <source>
        <dbReference type="ARBA" id="ARBA00002822"/>
    </source>
</evidence>
<keyword evidence="6" id="KW-1185">Reference proteome</keyword>
<dbReference type="SMART" id="SM00710">
    <property type="entry name" value="PbH1"/>
    <property type="match status" value="13"/>
</dbReference>
<feature type="domain" description="Right handed beta helix" evidence="4">
    <location>
        <begin position="546"/>
        <end position="681"/>
    </location>
</feature>
<dbReference type="EMBL" id="CP123584">
    <property type="protein sequence ID" value="WZK88514.1"/>
    <property type="molecule type" value="Genomic_DNA"/>
</dbReference>
<comment type="subcellular location">
    <subcellularLocation>
        <location evidence="2">Secreted</location>
    </subcellularLocation>
</comment>
<comment type="function">
    <text evidence="1">Converts beta-D-mannuronic acid (M) to alpha-L-guluronic acid (G), producing a polymer with gel-forming capacity, required for the formation of the cyst coat.</text>
</comment>
<name>A0ABZ2XUI7_9RHOB</name>
<dbReference type="Pfam" id="PF00353">
    <property type="entry name" value="HemolysinCabind"/>
    <property type="match status" value="4"/>
</dbReference>
<evidence type="ECO:0000259" key="4">
    <source>
        <dbReference type="Pfam" id="PF13229"/>
    </source>
</evidence>
<dbReference type="Proteomes" id="UP001623232">
    <property type="component" value="Chromosome"/>
</dbReference>
<proteinExistence type="predicted"/>
<reference evidence="5 6" key="1">
    <citation type="submission" date="2023-04" db="EMBL/GenBank/DDBJ databases">
        <title>Complete genome sequence of Alisedimentitalea scapharcae.</title>
        <authorList>
            <person name="Rong J.-C."/>
            <person name="Yi M.-L."/>
            <person name="Zhao Q."/>
        </authorList>
    </citation>
    <scope>NUCLEOTIDE SEQUENCE [LARGE SCALE GENOMIC DNA]</scope>
    <source>
        <strain evidence="5 6">KCTC 42119</strain>
    </source>
</reference>
<dbReference type="Gene3D" id="2.150.10.10">
    <property type="entry name" value="Serralysin-like metalloprotease, C-terminal"/>
    <property type="match status" value="2"/>
</dbReference>
<protein>
    <submittedName>
        <fullName evidence="5">Choice-of-anchor Q domain-containing protein</fullName>
    </submittedName>
</protein>
<dbReference type="PROSITE" id="PS00330">
    <property type="entry name" value="HEMOLYSIN_CALCIUM"/>
    <property type="match status" value="2"/>
</dbReference>
<dbReference type="Gene3D" id="2.60.40.2700">
    <property type="match status" value="3"/>
</dbReference>
<feature type="domain" description="Right handed beta helix" evidence="4">
    <location>
        <begin position="77"/>
        <end position="218"/>
    </location>
</feature>
<dbReference type="InterPro" id="IPR059226">
    <property type="entry name" value="Choice_anch_Q_dom"/>
</dbReference>
<dbReference type="Gene3D" id="2.160.20.10">
    <property type="entry name" value="Single-stranded right-handed beta-helix, Pectin lyase-like"/>
    <property type="match status" value="1"/>
</dbReference>
<dbReference type="SUPFAM" id="SSF51126">
    <property type="entry name" value="Pectin lyase-like"/>
    <property type="match status" value="2"/>
</dbReference>
<dbReference type="InterPro" id="IPR050557">
    <property type="entry name" value="RTX_toxin/Mannuronan_C5-epim"/>
</dbReference>
<dbReference type="PRINTS" id="PR00313">
    <property type="entry name" value="CABNDNGRPT"/>
</dbReference>
<dbReference type="InterPro" id="IPR006626">
    <property type="entry name" value="PbH1"/>
</dbReference>
<evidence type="ECO:0000313" key="6">
    <source>
        <dbReference type="Proteomes" id="UP001623232"/>
    </source>
</evidence>
<dbReference type="InterPro" id="IPR018511">
    <property type="entry name" value="Hemolysin-typ_Ca-bd_CS"/>
</dbReference>
<dbReference type="InterPro" id="IPR001343">
    <property type="entry name" value="Hemolysn_Ca-bd"/>
</dbReference>
<dbReference type="PANTHER" id="PTHR38340">
    <property type="entry name" value="S-LAYER PROTEIN"/>
    <property type="match status" value="1"/>
</dbReference>
<organism evidence="5 6">
    <name type="scientific">Aliisedimentitalea scapharcae</name>
    <dbReference type="NCBI Taxonomy" id="1524259"/>
    <lineage>
        <taxon>Bacteria</taxon>
        <taxon>Pseudomonadati</taxon>
        <taxon>Pseudomonadota</taxon>
        <taxon>Alphaproteobacteria</taxon>
        <taxon>Rhodobacterales</taxon>
        <taxon>Roseobacteraceae</taxon>
        <taxon>Aliisedimentitalea</taxon>
    </lineage>
</organism>
<accession>A0ABZ2XUI7</accession>
<evidence type="ECO:0000256" key="2">
    <source>
        <dbReference type="ARBA" id="ARBA00004613"/>
    </source>
</evidence>
<dbReference type="NCBIfam" id="NF041518">
    <property type="entry name" value="choice_anch_Q"/>
    <property type="match status" value="2"/>
</dbReference>
<gene>
    <name evidence="5" type="ORF">QEZ52_18205</name>
</gene>
<dbReference type="PANTHER" id="PTHR38340:SF1">
    <property type="entry name" value="S-LAYER PROTEIN"/>
    <property type="match status" value="1"/>
</dbReference>
<dbReference type="InterPro" id="IPR039448">
    <property type="entry name" value="Beta_helix"/>
</dbReference>
<dbReference type="SUPFAM" id="SSF51120">
    <property type="entry name" value="beta-Roll"/>
    <property type="match status" value="2"/>
</dbReference>
<dbReference type="InterPro" id="IPR011049">
    <property type="entry name" value="Serralysin-like_metalloprot_C"/>
</dbReference>
<dbReference type="Pfam" id="PF13229">
    <property type="entry name" value="Beta_helix"/>
    <property type="match status" value="2"/>
</dbReference>
<dbReference type="RefSeq" id="WP_406645897.1">
    <property type="nucleotide sequence ID" value="NZ_CP123584.1"/>
</dbReference>
<keyword evidence="3" id="KW-0964">Secreted</keyword>
<dbReference type="InterPro" id="IPR012334">
    <property type="entry name" value="Pectin_lyas_fold"/>
</dbReference>